<gene>
    <name evidence="1" type="ORF">EL26_16305</name>
</gene>
<reference evidence="1 2" key="1">
    <citation type="journal article" date="2013" name="Int. J. Syst. Evol. Microbiol.">
        <title>Tumebacillus flagellatus sp. nov., an alpha-amylase/pullulanase-producing bacterium isolated from cassava wastewater.</title>
        <authorList>
            <person name="Wang Q."/>
            <person name="Xie N."/>
            <person name="Qin Y."/>
            <person name="Shen N."/>
            <person name="Zhu J."/>
            <person name="Mi H."/>
            <person name="Huang R."/>
        </authorList>
    </citation>
    <scope>NUCLEOTIDE SEQUENCE [LARGE SCALE GENOMIC DNA]</scope>
    <source>
        <strain evidence="1 2">GST4</strain>
    </source>
</reference>
<dbReference type="AlphaFoldDB" id="A0A074LQX2"/>
<proteinExistence type="predicted"/>
<sequence length="119" mass="13656">MEEWDYNELREYVCEVFTDSVDDGLNSLQAGGRCLYEFANVIEEGETERSVFYLSLLELQLKNGMISSRVYDVAKNIIDNFAVEQYASELNSEEILDLMELVNLLKNNILKIEACIIGE</sequence>
<dbReference type="OrthoDB" id="2468458at2"/>
<evidence type="ECO:0000313" key="1">
    <source>
        <dbReference type="EMBL" id="KEO82213.1"/>
    </source>
</evidence>
<comment type="caution">
    <text evidence="1">The sequence shown here is derived from an EMBL/GenBank/DDBJ whole genome shotgun (WGS) entry which is preliminary data.</text>
</comment>
<evidence type="ECO:0000313" key="2">
    <source>
        <dbReference type="Proteomes" id="UP000027931"/>
    </source>
</evidence>
<name>A0A074LQX2_9BACL</name>
<keyword evidence="2" id="KW-1185">Reference proteome</keyword>
<dbReference type="eggNOG" id="ENOG5033MZ1">
    <property type="taxonomic scope" value="Bacteria"/>
</dbReference>
<dbReference type="InterPro" id="IPR025678">
    <property type="entry name" value="Imm3"/>
</dbReference>
<organism evidence="1 2">
    <name type="scientific">Tumebacillus flagellatus</name>
    <dbReference type="NCBI Taxonomy" id="1157490"/>
    <lineage>
        <taxon>Bacteria</taxon>
        <taxon>Bacillati</taxon>
        <taxon>Bacillota</taxon>
        <taxon>Bacilli</taxon>
        <taxon>Bacillales</taxon>
        <taxon>Alicyclobacillaceae</taxon>
        <taxon>Tumebacillus</taxon>
    </lineage>
</organism>
<dbReference type="Proteomes" id="UP000027931">
    <property type="component" value="Unassembled WGS sequence"/>
</dbReference>
<dbReference type="RefSeq" id="WP_038090832.1">
    <property type="nucleotide sequence ID" value="NZ_JMIR01000025.1"/>
</dbReference>
<dbReference type="Pfam" id="PF14425">
    <property type="entry name" value="Imm3"/>
    <property type="match status" value="1"/>
</dbReference>
<dbReference type="EMBL" id="JMIR01000025">
    <property type="protein sequence ID" value="KEO82213.1"/>
    <property type="molecule type" value="Genomic_DNA"/>
</dbReference>
<protein>
    <submittedName>
        <fullName evidence="1">Uncharacterized protein</fullName>
    </submittedName>
</protein>
<accession>A0A074LQX2</accession>